<dbReference type="EMBL" id="CP000431">
    <property type="protein sequence ID" value="ABG94066.1"/>
    <property type="molecule type" value="Genomic_DNA"/>
</dbReference>
<dbReference type="Proteomes" id="UP000008710">
    <property type="component" value="Chromosome"/>
</dbReference>
<dbReference type="KEGG" id="rha:RHA1_ro02259"/>
<evidence type="ECO:0000313" key="2">
    <source>
        <dbReference type="Proteomes" id="UP000008710"/>
    </source>
</evidence>
<reference evidence="2" key="1">
    <citation type="journal article" date="2006" name="Proc. Natl. Acad. Sci. U.S.A.">
        <title>The complete genome of Rhodococcus sp. RHA1 provides insights into a catabolic powerhouse.</title>
        <authorList>
            <person name="McLeod M.P."/>
            <person name="Warren R.L."/>
            <person name="Hsiao W.W.L."/>
            <person name="Araki N."/>
            <person name="Myhre M."/>
            <person name="Fernandes C."/>
            <person name="Miyazawa D."/>
            <person name="Wong W."/>
            <person name="Lillquist A.L."/>
            <person name="Wang D."/>
            <person name="Dosanjh M."/>
            <person name="Hara H."/>
            <person name="Petrescu A."/>
            <person name="Morin R.D."/>
            <person name="Yang G."/>
            <person name="Stott J.M."/>
            <person name="Schein J.E."/>
            <person name="Shin H."/>
            <person name="Smailus D."/>
            <person name="Siddiqui A.S."/>
            <person name="Marra M.A."/>
            <person name="Jones S.J.M."/>
            <person name="Holt R."/>
            <person name="Brinkman F.S.L."/>
            <person name="Miyauchi K."/>
            <person name="Fukuda M."/>
            <person name="Davies J.E."/>
            <person name="Mohn W.W."/>
            <person name="Eltis L.D."/>
        </authorList>
    </citation>
    <scope>NUCLEOTIDE SEQUENCE [LARGE SCALE GENOMIC DNA]</scope>
    <source>
        <strain evidence="2">RHA1</strain>
    </source>
</reference>
<sequence length="55" mass="5876">MDVPAGFSLGTAPRQEVVDTTDDLVAGMVDRFLKGAPAPELDDAASRFPPVFEVR</sequence>
<dbReference type="HOGENOM" id="CLU_3029441_0_0_11"/>
<name>Q0SEH0_RHOJR</name>
<accession>Q0SEH0</accession>
<evidence type="ECO:0000313" key="1">
    <source>
        <dbReference type="EMBL" id="ABG94066.1"/>
    </source>
</evidence>
<organism evidence="1 2">
    <name type="scientific">Rhodococcus jostii (strain RHA1)</name>
    <dbReference type="NCBI Taxonomy" id="101510"/>
    <lineage>
        <taxon>Bacteria</taxon>
        <taxon>Bacillati</taxon>
        <taxon>Actinomycetota</taxon>
        <taxon>Actinomycetes</taxon>
        <taxon>Mycobacteriales</taxon>
        <taxon>Nocardiaceae</taxon>
        <taxon>Rhodococcus</taxon>
    </lineage>
</organism>
<protein>
    <submittedName>
        <fullName evidence="1">Uncharacterized protein</fullName>
    </submittedName>
</protein>
<gene>
    <name evidence="1" type="ordered locus">RHA1_ro02259</name>
</gene>
<dbReference type="RefSeq" id="WP_011595047.1">
    <property type="nucleotide sequence ID" value="NC_008268.1"/>
</dbReference>
<proteinExistence type="predicted"/>
<dbReference type="AlphaFoldDB" id="Q0SEH0"/>